<dbReference type="AlphaFoldDB" id="E9I9Z3"/>
<evidence type="ECO:0000313" key="1">
    <source>
        <dbReference type="EMBL" id="EFZ22612.1"/>
    </source>
</evidence>
<proteinExistence type="predicted"/>
<organism>
    <name type="scientific">Solenopsis invicta</name>
    <name type="common">Red imported fire ant</name>
    <name type="synonym">Solenopsis wagneri</name>
    <dbReference type="NCBI Taxonomy" id="13686"/>
    <lineage>
        <taxon>Eukaryota</taxon>
        <taxon>Metazoa</taxon>
        <taxon>Ecdysozoa</taxon>
        <taxon>Arthropoda</taxon>
        <taxon>Hexapoda</taxon>
        <taxon>Insecta</taxon>
        <taxon>Pterygota</taxon>
        <taxon>Neoptera</taxon>
        <taxon>Endopterygota</taxon>
        <taxon>Hymenoptera</taxon>
        <taxon>Apocrita</taxon>
        <taxon>Aculeata</taxon>
        <taxon>Formicoidea</taxon>
        <taxon>Formicidae</taxon>
        <taxon>Myrmicinae</taxon>
        <taxon>Solenopsis</taxon>
    </lineage>
</organism>
<accession>E9I9Z3</accession>
<dbReference type="EMBL" id="GL761858">
    <property type="protein sequence ID" value="EFZ22612.1"/>
    <property type="molecule type" value="Genomic_DNA"/>
</dbReference>
<feature type="non-terminal residue" evidence="1">
    <location>
        <position position="107"/>
    </location>
</feature>
<gene>
    <name evidence="1" type="ORF">SINV_04829</name>
</gene>
<sequence length="107" mass="12085">MANQKVIIINSGKQSADLDTARTSVDKRRSEQFHMLLTTSYGLNNSHTKRIHVGLQTTSKGIFEPVVKLSGNNAEGVYFDVEFWQEFQENLGLMSEYLSANNKFKPS</sequence>
<name>E9I9Z3_SOLIN</name>
<reference evidence="1" key="1">
    <citation type="journal article" date="2011" name="Proc. Natl. Acad. Sci. U.S.A.">
        <title>The genome of the fire ant Solenopsis invicta.</title>
        <authorList>
            <person name="Wurm Y."/>
            <person name="Wang J."/>
            <person name="Riba-Grognuz O."/>
            <person name="Corona M."/>
            <person name="Nygaard S."/>
            <person name="Hunt B.G."/>
            <person name="Ingram K.K."/>
            <person name="Falquet L."/>
            <person name="Nipitwattanaphon M."/>
            <person name="Gotzek D."/>
            <person name="Dijkstra M.B."/>
            <person name="Oettler J."/>
            <person name="Comtesse F."/>
            <person name="Shih C.J."/>
            <person name="Wu W.J."/>
            <person name="Yang C.C."/>
            <person name="Thomas J."/>
            <person name="Beaudoing E."/>
            <person name="Pradervand S."/>
            <person name="Flegel V."/>
            <person name="Cook E.D."/>
            <person name="Fabbretti R."/>
            <person name="Stockinger H."/>
            <person name="Long L."/>
            <person name="Farmerie W.G."/>
            <person name="Oakey J."/>
            <person name="Boomsma J.J."/>
            <person name="Pamilo P."/>
            <person name="Yi S.V."/>
            <person name="Heinze J."/>
            <person name="Goodisman M.A."/>
            <person name="Farinelli L."/>
            <person name="Harshman K."/>
            <person name="Hulo N."/>
            <person name="Cerutti L."/>
            <person name="Xenarios I."/>
            <person name="Shoemaker D."/>
            <person name="Keller L."/>
        </authorList>
    </citation>
    <scope>NUCLEOTIDE SEQUENCE [LARGE SCALE GENOMIC DNA]</scope>
</reference>
<protein>
    <submittedName>
        <fullName evidence="1">Uncharacterized protein</fullName>
    </submittedName>
</protein>
<dbReference type="HOGENOM" id="CLU_2213187_0_0_1"/>
<dbReference type="OMA" id="FEPSIRI"/>